<dbReference type="GO" id="GO:0016829">
    <property type="term" value="F:lyase activity"/>
    <property type="evidence" value="ECO:0007669"/>
    <property type="project" value="UniProtKB-KW"/>
</dbReference>
<dbReference type="Gene3D" id="3.90.1150.10">
    <property type="entry name" value="Aspartate Aminotransferase, domain 1"/>
    <property type="match status" value="1"/>
</dbReference>
<dbReference type="InterPro" id="IPR015421">
    <property type="entry name" value="PyrdxlP-dep_Trfase_major"/>
</dbReference>
<dbReference type="EMBL" id="JAFBER010000001">
    <property type="protein sequence ID" value="MBM7644084.1"/>
    <property type="molecule type" value="Genomic_DNA"/>
</dbReference>
<keyword evidence="2" id="KW-0663">Pyridoxal phosphate</keyword>
<accession>A0ABS2PVJ9</accession>
<comment type="caution">
    <text evidence="6">The sequence shown here is derived from an EMBL/GenBank/DDBJ whole genome shotgun (WGS) entry which is preliminary data.</text>
</comment>
<dbReference type="Pfam" id="PF00266">
    <property type="entry name" value="Aminotran_5"/>
    <property type="match status" value="1"/>
</dbReference>
<dbReference type="PANTHER" id="PTHR43586:SF15">
    <property type="entry name" value="BLR3095 PROTEIN"/>
    <property type="match status" value="1"/>
</dbReference>
<comment type="cofactor">
    <cofactor evidence="1 4">
        <name>pyridoxal 5'-phosphate</name>
        <dbReference type="ChEBI" id="CHEBI:597326"/>
    </cofactor>
</comment>
<dbReference type="InterPro" id="IPR020578">
    <property type="entry name" value="Aminotrans_V_PyrdxlP_BS"/>
</dbReference>
<comment type="similarity">
    <text evidence="3">Belongs to the class-V pyridoxal-phosphate-dependent aminotransferase family.</text>
</comment>
<evidence type="ECO:0000313" key="6">
    <source>
        <dbReference type="EMBL" id="MBM7644084.1"/>
    </source>
</evidence>
<dbReference type="Gene3D" id="3.40.640.10">
    <property type="entry name" value="Type I PLP-dependent aspartate aminotransferase-like (Major domain)"/>
    <property type="match status" value="1"/>
</dbReference>
<dbReference type="InterPro" id="IPR000192">
    <property type="entry name" value="Aminotrans_V_dom"/>
</dbReference>
<gene>
    <name evidence="6" type="ORF">JOD45_000275</name>
</gene>
<dbReference type="SUPFAM" id="SSF53383">
    <property type="entry name" value="PLP-dependent transferases"/>
    <property type="match status" value="1"/>
</dbReference>
<dbReference type="PROSITE" id="PS00595">
    <property type="entry name" value="AA_TRANSFER_CLASS_5"/>
    <property type="match status" value="1"/>
</dbReference>
<sequence length="381" mass="42498">MSYPVYSYRSLFPSLSSHIHLASCSQGALASPVSKAIEYYHNSLIAKGNNWHDAMGKVEAARGKFAELIGAETDEIAVLTSVSHAVSAVAASLPCQKYMNKIVFTDIDFPTVGHIWYAQDDFKDNIICICSNNGIIQPEQYEKQITGDTLLTCIPHVSYQNGFKQDIREIANIVHQKGSLLFVDAYQSAGHIPIDVKEMEIDILAAGTRKYMLGIPGTAFLYIRKELAEQLKPRMTGWLGQQKSSAFNIHHSQFAEGARRFETGTPSFISVYAGYEALNLLLSVGIDHIHSYLNDLAQLIWHYGREKGLHIIGPKDHEYRSSLTAIYAENAGEIERILRERNIIVSARKNAVRIAPHFYNTSEEIVHAIDELAKLVNGGKF</sequence>
<protein>
    <submittedName>
        <fullName evidence="6">Selenocysteine lyase/cysteine desulfurase</fullName>
    </submittedName>
</protein>
<dbReference type="PANTHER" id="PTHR43586">
    <property type="entry name" value="CYSTEINE DESULFURASE"/>
    <property type="match status" value="1"/>
</dbReference>
<evidence type="ECO:0000256" key="4">
    <source>
        <dbReference type="RuleBase" id="RU004504"/>
    </source>
</evidence>
<proteinExistence type="inferred from homology"/>
<dbReference type="Proteomes" id="UP000808914">
    <property type="component" value="Unassembled WGS sequence"/>
</dbReference>
<organism evidence="6 7">
    <name type="scientific">Scopulibacillus daqui</name>
    <dbReference type="NCBI Taxonomy" id="1469162"/>
    <lineage>
        <taxon>Bacteria</taxon>
        <taxon>Bacillati</taxon>
        <taxon>Bacillota</taxon>
        <taxon>Bacilli</taxon>
        <taxon>Bacillales</taxon>
        <taxon>Sporolactobacillaceae</taxon>
        <taxon>Scopulibacillus</taxon>
    </lineage>
</organism>
<keyword evidence="7" id="KW-1185">Reference proteome</keyword>
<reference evidence="6 7" key="1">
    <citation type="submission" date="2021-01" db="EMBL/GenBank/DDBJ databases">
        <title>Genomic Encyclopedia of Type Strains, Phase IV (KMG-IV): sequencing the most valuable type-strain genomes for metagenomic binning, comparative biology and taxonomic classification.</title>
        <authorList>
            <person name="Goeker M."/>
        </authorList>
    </citation>
    <scope>NUCLEOTIDE SEQUENCE [LARGE SCALE GENOMIC DNA]</scope>
    <source>
        <strain evidence="6 7">DSM 28236</strain>
    </source>
</reference>
<evidence type="ECO:0000259" key="5">
    <source>
        <dbReference type="Pfam" id="PF00266"/>
    </source>
</evidence>
<evidence type="ECO:0000256" key="3">
    <source>
        <dbReference type="RuleBase" id="RU004075"/>
    </source>
</evidence>
<evidence type="ECO:0000256" key="2">
    <source>
        <dbReference type="ARBA" id="ARBA00022898"/>
    </source>
</evidence>
<evidence type="ECO:0000256" key="1">
    <source>
        <dbReference type="ARBA" id="ARBA00001933"/>
    </source>
</evidence>
<name>A0ABS2PVJ9_9BACL</name>
<keyword evidence="6" id="KW-0456">Lyase</keyword>
<dbReference type="RefSeq" id="WP_205002046.1">
    <property type="nucleotide sequence ID" value="NZ_JAFBER010000001.1"/>
</dbReference>
<dbReference type="InterPro" id="IPR015424">
    <property type="entry name" value="PyrdxlP-dep_Trfase"/>
</dbReference>
<dbReference type="InterPro" id="IPR015422">
    <property type="entry name" value="PyrdxlP-dep_Trfase_small"/>
</dbReference>
<evidence type="ECO:0000313" key="7">
    <source>
        <dbReference type="Proteomes" id="UP000808914"/>
    </source>
</evidence>
<feature type="domain" description="Aminotransferase class V" evidence="5">
    <location>
        <begin position="38"/>
        <end position="352"/>
    </location>
</feature>